<dbReference type="PANTHER" id="PTHR13980">
    <property type="entry name" value="CDC68 RELATED"/>
    <property type="match status" value="1"/>
</dbReference>
<dbReference type="Gene3D" id="3.90.230.10">
    <property type="entry name" value="Creatinase/methionine aminopeptidase superfamily"/>
    <property type="match status" value="1"/>
</dbReference>
<name>A0A6G1BKQ6_9ORYZ</name>
<dbReference type="InterPro" id="IPR040258">
    <property type="entry name" value="Spt16"/>
</dbReference>
<dbReference type="GO" id="GO:0031491">
    <property type="term" value="F:nucleosome binding"/>
    <property type="evidence" value="ECO:0007669"/>
    <property type="project" value="TreeGrafter"/>
</dbReference>
<keyword evidence="1" id="KW-0235">DNA replication</keyword>
<keyword evidence="1" id="KW-0804">Transcription</keyword>
<dbReference type="EMBL" id="SPHZ02000012">
    <property type="protein sequence ID" value="KAF0888486.1"/>
    <property type="molecule type" value="Genomic_DNA"/>
</dbReference>
<dbReference type="OrthoDB" id="10251642at2759"/>
<evidence type="ECO:0000313" key="5">
    <source>
        <dbReference type="Proteomes" id="UP000479710"/>
    </source>
</evidence>
<dbReference type="GO" id="GO:0006368">
    <property type="term" value="P:transcription elongation by RNA polymerase II"/>
    <property type="evidence" value="ECO:0007669"/>
    <property type="project" value="TreeGrafter"/>
</dbReference>
<feature type="region of interest" description="Disordered" evidence="2">
    <location>
        <begin position="1"/>
        <end position="47"/>
    </location>
</feature>
<evidence type="ECO:0000259" key="3">
    <source>
        <dbReference type="SMART" id="SM01285"/>
    </source>
</evidence>
<dbReference type="InterPro" id="IPR036005">
    <property type="entry name" value="Creatinase/aminopeptidase-like"/>
</dbReference>
<dbReference type="GO" id="GO:0006281">
    <property type="term" value="P:DNA repair"/>
    <property type="evidence" value="ECO:0007669"/>
    <property type="project" value="UniProtKB-UniRule"/>
</dbReference>
<comment type="subcellular location">
    <subcellularLocation>
        <location evidence="1">Nucleus</location>
    </subcellularLocation>
    <subcellularLocation>
        <location evidence="1">Chromosome</location>
    </subcellularLocation>
</comment>
<keyword evidence="1" id="KW-0805">Transcription regulation</keyword>
<evidence type="ECO:0000256" key="2">
    <source>
        <dbReference type="SAM" id="MobiDB-lite"/>
    </source>
</evidence>
<dbReference type="FunFam" id="3.40.350.10:FF:000006">
    <property type="entry name" value="FACT complex subunit SPT16"/>
    <property type="match status" value="1"/>
</dbReference>
<dbReference type="Gene3D" id="3.40.350.10">
    <property type="entry name" value="Creatinase/prolidase N-terminal domain"/>
    <property type="match status" value="1"/>
</dbReference>
<evidence type="ECO:0000256" key="1">
    <source>
        <dbReference type="RuleBase" id="RU367052"/>
    </source>
</evidence>
<evidence type="ECO:0000313" key="4">
    <source>
        <dbReference type="EMBL" id="KAF0888486.1"/>
    </source>
</evidence>
<organism evidence="4 5">
    <name type="scientific">Oryza meyeriana var. granulata</name>
    <dbReference type="NCBI Taxonomy" id="110450"/>
    <lineage>
        <taxon>Eukaryota</taxon>
        <taxon>Viridiplantae</taxon>
        <taxon>Streptophyta</taxon>
        <taxon>Embryophyta</taxon>
        <taxon>Tracheophyta</taxon>
        <taxon>Spermatophyta</taxon>
        <taxon>Magnoliopsida</taxon>
        <taxon>Liliopsida</taxon>
        <taxon>Poales</taxon>
        <taxon>Poaceae</taxon>
        <taxon>BOP clade</taxon>
        <taxon>Oryzoideae</taxon>
        <taxon>Oryzeae</taxon>
        <taxon>Oryzinae</taxon>
        <taxon>Oryza</taxon>
        <taxon>Oryza meyeriana</taxon>
    </lineage>
</organism>
<comment type="caution">
    <text evidence="4">The sequence shown here is derived from an EMBL/GenBank/DDBJ whole genome shotgun (WGS) entry which is preliminary data.</text>
</comment>
<reference evidence="4 5" key="1">
    <citation type="submission" date="2019-11" db="EMBL/GenBank/DDBJ databases">
        <title>Whole genome sequence of Oryza granulata.</title>
        <authorList>
            <person name="Li W."/>
        </authorList>
    </citation>
    <scope>NUCLEOTIDE SEQUENCE [LARGE SCALE GENOMIC DNA]</scope>
    <source>
        <strain evidence="5">cv. Menghai</strain>
        <tissue evidence="4">Leaf</tissue>
    </source>
</reference>
<feature type="domain" description="FACT complex subunit SPT16 N-terminal lobe" evidence="3">
    <location>
        <begin position="50"/>
        <end position="214"/>
    </location>
</feature>
<protein>
    <recommendedName>
        <fullName evidence="1">FACT complex subunit</fullName>
    </recommendedName>
</protein>
<keyword evidence="1" id="KW-0227">DNA damage</keyword>
<dbReference type="InterPro" id="IPR029148">
    <property type="entry name" value="FACT-SPT16_Nlobe"/>
</dbReference>
<dbReference type="GO" id="GO:0006260">
    <property type="term" value="P:DNA replication"/>
    <property type="evidence" value="ECO:0007669"/>
    <property type="project" value="UniProtKB-KW"/>
</dbReference>
<keyword evidence="1" id="KW-0158">Chromosome</keyword>
<comment type="subunit">
    <text evidence="1">Component of the FACT complex.</text>
</comment>
<comment type="function">
    <text evidence="1">Component of the FACT complex, a general chromatin factor that acts to reorganize nucleosomes. The FACT complex is involved in multiple processes that require DNA as a template such as mRNA elongation, DNA replication and DNA repair. During transcription elongation the FACT complex acts as a histone chaperone that both destabilizes and restores nucleosomal structure. It facilitates the passage of RNA polymerase II and transcription by promoting the dissociation of one histone H2A-H2B dimer from the nucleosome, then subsequently promotes the reestablishment of the nucleosome following the passage of RNA polymerase II.</text>
</comment>
<keyword evidence="1" id="KW-0234">DNA repair</keyword>
<keyword evidence="5" id="KW-1185">Reference proteome</keyword>
<gene>
    <name evidence="4" type="ORF">E2562_014723</name>
</gene>
<proteinExistence type="inferred from homology"/>
<dbReference type="InterPro" id="IPR029149">
    <property type="entry name" value="Creatin/AminoP/Spt16_N"/>
</dbReference>
<dbReference type="Proteomes" id="UP000479710">
    <property type="component" value="Unassembled WGS sequence"/>
</dbReference>
<dbReference type="SMART" id="SM01285">
    <property type="entry name" value="FACT-Spt16_Nlob"/>
    <property type="match status" value="1"/>
</dbReference>
<dbReference type="GO" id="GO:0035101">
    <property type="term" value="C:FACT complex"/>
    <property type="evidence" value="ECO:0007669"/>
    <property type="project" value="UniProtKB-UniRule"/>
</dbReference>
<comment type="similarity">
    <text evidence="1">Belongs to the peptidase M24 family. SPT16 subfamily.</text>
</comment>
<sequence>MPSTPAGELLPGPAALFSGPSGRPRRRRSRGGPTMRRLASPRTRPSAVQVSPESFIKCLKKFYHHWKEDESNLWGSSSAIAIATPPPSDDIRYQESLALSMWFFGRELPETVMVFMERQIHVLCKQKGCDVLKPLKVPVSKAVSIDIVLHNSAKGDNGSSLMDEIFRAVCSHSESKSVVIGHLAREKPEGKVLEAWSEKLNGSRLRLSDMSSGMSNLLAVKDATEIMYVKKAAYLTASVMRKYIVPELEKIIADERKVPHSKLTGLTEKIFLSPTKVDVS</sequence>
<dbReference type="Pfam" id="PF14826">
    <property type="entry name" value="FACT-Spt16_Nlob"/>
    <property type="match status" value="1"/>
</dbReference>
<dbReference type="PANTHER" id="PTHR13980:SF16">
    <property type="entry name" value="FACT COMPLEX SUBUNIT"/>
    <property type="match status" value="1"/>
</dbReference>
<accession>A0A6G1BKQ6</accession>
<keyword evidence="1" id="KW-0539">Nucleus</keyword>
<dbReference type="AlphaFoldDB" id="A0A6G1BKQ6"/>